<evidence type="ECO:0008006" key="12">
    <source>
        <dbReference type="Google" id="ProtNLM"/>
    </source>
</evidence>
<dbReference type="SUPFAM" id="SSF57850">
    <property type="entry name" value="RING/U-box"/>
    <property type="match status" value="1"/>
</dbReference>
<dbReference type="CDD" id="cd18793">
    <property type="entry name" value="SF2_C_SNF"/>
    <property type="match status" value="1"/>
</dbReference>
<evidence type="ECO:0000259" key="8">
    <source>
        <dbReference type="PROSITE" id="PS51192"/>
    </source>
</evidence>
<protein>
    <recommendedName>
        <fullName evidence="12">RING-type domain-containing protein</fullName>
    </recommendedName>
</protein>
<keyword evidence="2" id="KW-0378">Hydrolase</keyword>
<evidence type="ECO:0000256" key="3">
    <source>
        <dbReference type="ARBA" id="ARBA00022806"/>
    </source>
</evidence>
<evidence type="ECO:0000256" key="4">
    <source>
        <dbReference type="ARBA" id="ARBA00022840"/>
    </source>
</evidence>
<dbReference type="RefSeq" id="XP_005761134.1">
    <property type="nucleotide sequence ID" value="XM_005761077.1"/>
</dbReference>
<dbReference type="SMART" id="SM00184">
    <property type="entry name" value="RING"/>
    <property type="match status" value="1"/>
</dbReference>
<dbReference type="GO" id="GO:0016787">
    <property type="term" value="F:hydrolase activity"/>
    <property type="evidence" value="ECO:0007669"/>
    <property type="project" value="UniProtKB-KW"/>
</dbReference>
<dbReference type="Pfam" id="PF00176">
    <property type="entry name" value="SNF2-rel_dom"/>
    <property type="match status" value="1"/>
</dbReference>
<dbReference type="GO" id="GO:0005634">
    <property type="term" value="C:nucleus"/>
    <property type="evidence" value="ECO:0007669"/>
    <property type="project" value="TreeGrafter"/>
</dbReference>
<dbReference type="AlphaFoldDB" id="A0A0D3IBS0"/>
<dbReference type="eggNOG" id="KOG0298">
    <property type="taxonomic scope" value="Eukaryota"/>
</dbReference>
<dbReference type="InterPro" id="IPR001650">
    <property type="entry name" value="Helicase_C-like"/>
</dbReference>
<dbReference type="InterPro" id="IPR049730">
    <property type="entry name" value="SNF2/RAD54-like_C"/>
</dbReference>
<dbReference type="InterPro" id="IPR050628">
    <property type="entry name" value="SNF2_RAD54_helicase_TF"/>
</dbReference>
<dbReference type="eggNOG" id="KOG1002">
    <property type="taxonomic scope" value="Eukaryota"/>
</dbReference>
<keyword evidence="3" id="KW-0347">Helicase</keyword>
<dbReference type="Pfam" id="PF00271">
    <property type="entry name" value="Helicase_C"/>
    <property type="match status" value="1"/>
</dbReference>
<reference evidence="10" key="2">
    <citation type="submission" date="2024-10" db="UniProtKB">
        <authorList>
            <consortium name="EnsemblProtists"/>
        </authorList>
    </citation>
    <scope>IDENTIFICATION</scope>
</reference>
<dbReference type="STRING" id="2903.R1D258"/>
<dbReference type="GO" id="GO:0004386">
    <property type="term" value="F:helicase activity"/>
    <property type="evidence" value="ECO:0007669"/>
    <property type="project" value="UniProtKB-KW"/>
</dbReference>
<dbReference type="PROSITE" id="PS50089">
    <property type="entry name" value="ZF_RING_2"/>
    <property type="match status" value="1"/>
</dbReference>
<evidence type="ECO:0000313" key="10">
    <source>
        <dbReference type="EnsemblProtists" id="EOD08705"/>
    </source>
</evidence>
<dbReference type="InterPro" id="IPR014001">
    <property type="entry name" value="Helicase_ATP-bd"/>
</dbReference>
<dbReference type="SMART" id="SM00487">
    <property type="entry name" value="DEXDc"/>
    <property type="match status" value="1"/>
</dbReference>
<feature type="domain" description="Helicase ATP-binding" evidence="8">
    <location>
        <begin position="83"/>
        <end position="263"/>
    </location>
</feature>
<keyword evidence="11" id="KW-1185">Reference proteome</keyword>
<dbReference type="PROSITE" id="PS51192">
    <property type="entry name" value="HELICASE_ATP_BIND_1"/>
    <property type="match status" value="1"/>
</dbReference>
<evidence type="ECO:0000256" key="2">
    <source>
        <dbReference type="ARBA" id="ARBA00022801"/>
    </source>
</evidence>
<reference evidence="11" key="1">
    <citation type="journal article" date="2013" name="Nature">
        <title>Pan genome of the phytoplankton Emiliania underpins its global distribution.</title>
        <authorList>
            <person name="Read B.A."/>
            <person name="Kegel J."/>
            <person name="Klute M.J."/>
            <person name="Kuo A."/>
            <person name="Lefebvre S.C."/>
            <person name="Maumus F."/>
            <person name="Mayer C."/>
            <person name="Miller J."/>
            <person name="Monier A."/>
            <person name="Salamov A."/>
            <person name="Young J."/>
            <person name="Aguilar M."/>
            <person name="Claverie J.M."/>
            <person name="Frickenhaus S."/>
            <person name="Gonzalez K."/>
            <person name="Herman E.K."/>
            <person name="Lin Y.C."/>
            <person name="Napier J."/>
            <person name="Ogata H."/>
            <person name="Sarno A.F."/>
            <person name="Shmutz J."/>
            <person name="Schroeder D."/>
            <person name="de Vargas C."/>
            <person name="Verret F."/>
            <person name="von Dassow P."/>
            <person name="Valentin K."/>
            <person name="Van de Peer Y."/>
            <person name="Wheeler G."/>
            <person name="Dacks J.B."/>
            <person name="Delwiche C.F."/>
            <person name="Dyhrman S.T."/>
            <person name="Glockner G."/>
            <person name="John U."/>
            <person name="Richards T."/>
            <person name="Worden A.Z."/>
            <person name="Zhang X."/>
            <person name="Grigoriev I.V."/>
            <person name="Allen A.E."/>
            <person name="Bidle K."/>
            <person name="Borodovsky M."/>
            <person name="Bowler C."/>
            <person name="Brownlee C."/>
            <person name="Cock J.M."/>
            <person name="Elias M."/>
            <person name="Gladyshev V.N."/>
            <person name="Groth M."/>
            <person name="Guda C."/>
            <person name="Hadaegh A."/>
            <person name="Iglesias-Rodriguez M.D."/>
            <person name="Jenkins J."/>
            <person name="Jones B.M."/>
            <person name="Lawson T."/>
            <person name="Leese F."/>
            <person name="Lindquist E."/>
            <person name="Lobanov A."/>
            <person name="Lomsadze A."/>
            <person name="Malik S.B."/>
            <person name="Marsh M.E."/>
            <person name="Mackinder L."/>
            <person name="Mock T."/>
            <person name="Mueller-Roeber B."/>
            <person name="Pagarete A."/>
            <person name="Parker M."/>
            <person name="Probert I."/>
            <person name="Quesneville H."/>
            <person name="Raines C."/>
            <person name="Rensing S.A."/>
            <person name="Riano-Pachon D.M."/>
            <person name="Richier S."/>
            <person name="Rokitta S."/>
            <person name="Shiraiwa Y."/>
            <person name="Soanes D.M."/>
            <person name="van der Giezen M."/>
            <person name="Wahlund T.M."/>
            <person name="Williams B."/>
            <person name="Wilson W."/>
            <person name="Wolfe G."/>
            <person name="Wurch L.L."/>
        </authorList>
    </citation>
    <scope>NUCLEOTIDE SEQUENCE</scope>
</reference>
<evidence type="ECO:0000256" key="6">
    <source>
        <dbReference type="SAM" id="MobiDB-lite"/>
    </source>
</evidence>
<dbReference type="HOGENOM" id="CLU_319717_0_0_1"/>
<keyword evidence="4" id="KW-0067">ATP-binding</keyword>
<evidence type="ECO:0000256" key="1">
    <source>
        <dbReference type="ARBA" id="ARBA00022741"/>
    </source>
</evidence>
<evidence type="ECO:0000256" key="5">
    <source>
        <dbReference type="PROSITE-ProRule" id="PRU00175"/>
    </source>
</evidence>
<evidence type="ECO:0000259" key="7">
    <source>
        <dbReference type="PROSITE" id="PS50089"/>
    </source>
</evidence>
<dbReference type="PROSITE" id="PS51194">
    <property type="entry name" value="HELICASE_CTER"/>
    <property type="match status" value="1"/>
</dbReference>
<dbReference type="PANTHER" id="PTHR45626">
    <property type="entry name" value="TRANSCRIPTION TERMINATION FACTOR 2-RELATED"/>
    <property type="match status" value="1"/>
</dbReference>
<dbReference type="EnsemblProtists" id="EOD08705">
    <property type="protein sequence ID" value="EOD08705"/>
    <property type="gene ID" value="EMIHUDRAFT_120859"/>
</dbReference>
<dbReference type="KEGG" id="ehx:EMIHUDRAFT_120859"/>
<dbReference type="Gene3D" id="3.40.50.300">
    <property type="entry name" value="P-loop containing nucleotide triphosphate hydrolases"/>
    <property type="match status" value="2"/>
</dbReference>
<dbReference type="InterPro" id="IPR000330">
    <property type="entry name" value="SNF2_N"/>
</dbReference>
<feature type="region of interest" description="Disordered" evidence="6">
    <location>
        <begin position="849"/>
        <end position="870"/>
    </location>
</feature>
<feature type="domain" description="Helicase C-terminal" evidence="9">
    <location>
        <begin position="638"/>
        <end position="796"/>
    </location>
</feature>
<feature type="compositionally biased region" description="Low complexity" evidence="6">
    <location>
        <begin position="849"/>
        <end position="859"/>
    </location>
</feature>
<feature type="domain" description="RING-type" evidence="7">
    <location>
        <begin position="546"/>
        <end position="586"/>
    </location>
</feature>
<proteinExistence type="predicted"/>
<dbReference type="SUPFAM" id="SSF52540">
    <property type="entry name" value="P-loop containing nucleoside triphosphate hydrolases"/>
    <property type="match status" value="2"/>
</dbReference>
<dbReference type="InterPro" id="IPR001841">
    <property type="entry name" value="Znf_RING"/>
</dbReference>
<dbReference type="InterPro" id="IPR027417">
    <property type="entry name" value="P-loop_NTPase"/>
</dbReference>
<dbReference type="GO" id="GO:0008094">
    <property type="term" value="F:ATP-dependent activity, acting on DNA"/>
    <property type="evidence" value="ECO:0007669"/>
    <property type="project" value="TreeGrafter"/>
</dbReference>
<dbReference type="GO" id="GO:0005524">
    <property type="term" value="F:ATP binding"/>
    <property type="evidence" value="ECO:0007669"/>
    <property type="project" value="UniProtKB-KW"/>
</dbReference>
<dbReference type="GeneID" id="17254859"/>
<organism evidence="10 11">
    <name type="scientific">Emiliania huxleyi (strain CCMP1516)</name>
    <dbReference type="NCBI Taxonomy" id="280463"/>
    <lineage>
        <taxon>Eukaryota</taxon>
        <taxon>Haptista</taxon>
        <taxon>Haptophyta</taxon>
        <taxon>Prymnesiophyceae</taxon>
        <taxon>Isochrysidales</taxon>
        <taxon>Noelaerhabdaceae</taxon>
        <taxon>Emiliania</taxon>
    </lineage>
</organism>
<accession>A0A0D3IBS0</accession>
<dbReference type="Proteomes" id="UP000013827">
    <property type="component" value="Unassembled WGS sequence"/>
</dbReference>
<dbReference type="OMA" id="HEMALCA"/>
<dbReference type="GO" id="GO:0008270">
    <property type="term" value="F:zinc ion binding"/>
    <property type="evidence" value="ECO:0007669"/>
    <property type="project" value="UniProtKB-KW"/>
</dbReference>
<keyword evidence="5" id="KW-0479">Metal-binding</keyword>
<dbReference type="Gene3D" id="3.30.40.10">
    <property type="entry name" value="Zinc/RING finger domain, C3HC4 (zinc finger)"/>
    <property type="match status" value="1"/>
</dbReference>
<dbReference type="Pfam" id="PF13920">
    <property type="entry name" value="zf-C3HC4_3"/>
    <property type="match status" value="1"/>
</dbReference>
<dbReference type="InterPro" id="IPR013083">
    <property type="entry name" value="Znf_RING/FYVE/PHD"/>
</dbReference>
<dbReference type="SMART" id="SM00490">
    <property type="entry name" value="HELICc"/>
    <property type="match status" value="1"/>
</dbReference>
<dbReference type="GO" id="GO:0006281">
    <property type="term" value="P:DNA repair"/>
    <property type="evidence" value="ECO:0007669"/>
    <property type="project" value="TreeGrafter"/>
</dbReference>
<sequence>MAKRKGGPGRSKLSAEDGRAVIAARLRKDMSAMFELPTVPPTVPPAPQPAAFRGTLFAYQRRSLARMLEIEGGTTFTVQIGVRSETFVPKGGVVADTVGMGKTAQLIALLLARPPARDDGSTLAALVLTPEHLCHQWRSELAKFAGGALGVQMVTNKEEMAALSPGAWSGRGGGTARVLIASLEHICRNCDVFDEQLAFAHALAFDRLILDECHDAVLLDGGASMGVLLHLQRRARRVWCVTGTPFPEGDRSVFGLHQLLGVNVNFVLSNSPFLKANRPLPPSHPFEQLKKLVYLRNTPASVGSEVEGSRLVEQAPHVIEVATLRFAPIERGFYDEAARRANTERGGDSFSARFDALRRLCCHPAVAAGWSERLSSEAEQRRQSGMQLLSLDEMRSRMVSWKAEEIGRARQALQTHTRQAAAACAAAKLVIEACPRLADAPGAERARERRPAVRLWRCIDYYGQRGAYHEERLSGARAWAASLDEQSARAFLLTTHDWLATSNEASIAASRERISRAERELRYFQDEVSRQIEACGNEGDEGGGTCVICMDVPEGEVGVLPCGHCPGCAVCVRSWVAQAAACPTCRRAATVEQISFVALGAAAAAPTAVAAAAATVASAAVHPVDPDKVERWGTKPAAIIQHLQEVLGEAGSRAIVFSAFDECLARLAITFADAGVRAVRCEGDAAARHAAIAAFSDVSAANGPRVLLLSSKHNASGTNLQCANHVLFVEPPGTNATHGLSVETQAIGRTLRLGQTRQVRVKYFIVEDSIEQDIYAALQRVRDAASTTAAPPASSGPADSAEAAEQLSMDASTAVAHATAAVTPTAAVAGAYSNNTGPGTPAAVETSAASSARAATSVSPLSSEEDEPDVNLTQQSSRTMEATLDSDPEVQAVLLPSLCSCLRSELGLHQADDAATLQRACEVVGVPQAGTPLRRARACLEALCGGDW</sequence>
<feature type="region of interest" description="Disordered" evidence="6">
    <location>
        <begin position="787"/>
        <end position="807"/>
    </location>
</feature>
<evidence type="ECO:0000313" key="11">
    <source>
        <dbReference type="Proteomes" id="UP000013827"/>
    </source>
</evidence>
<keyword evidence="5" id="KW-0862">Zinc</keyword>
<dbReference type="PaxDb" id="2903-EOD08705"/>
<keyword evidence="1" id="KW-0547">Nucleotide-binding</keyword>
<name>A0A0D3IBS0_EMIH1</name>
<keyword evidence="5" id="KW-0863">Zinc-finger</keyword>
<evidence type="ECO:0000259" key="9">
    <source>
        <dbReference type="PROSITE" id="PS51194"/>
    </source>
</evidence>